<dbReference type="Proteomes" id="UP000245702">
    <property type="component" value="Unassembled WGS sequence"/>
</dbReference>
<feature type="domain" description="EamA" evidence="3">
    <location>
        <begin position="4"/>
        <end position="141"/>
    </location>
</feature>
<keyword evidence="2" id="KW-0812">Transmembrane</keyword>
<gene>
    <name evidence="4" type="ORF">SSPH_04095</name>
</gene>
<dbReference type="SUPFAM" id="SSF103481">
    <property type="entry name" value="Multidrug resistance efflux transporter EmrE"/>
    <property type="match status" value="1"/>
</dbReference>
<dbReference type="InterPro" id="IPR000620">
    <property type="entry name" value="EamA_dom"/>
</dbReference>
<comment type="similarity">
    <text evidence="1">Belongs to the EamA transporter family.</text>
</comment>
<dbReference type="PANTHER" id="PTHR22911:SF137">
    <property type="entry name" value="SOLUTE CARRIER FAMILY 35 MEMBER G2-RELATED"/>
    <property type="match status" value="1"/>
</dbReference>
<keyword evidence="2" id="KW-0472">Membrane</keyword>
<feature type="transmembrane region" description="Helical" evidence="2">
    <location>
        <begin position="6"/>
        <end position="25"/>
    </location>
</feature>
<keyword evidence="5" id="KW-1185">Reference proteome</keyword>
<evidence type="ECO:0000256" key="2">
    <source>
        <dbReference type="SAM" id="Phobius"/>
    </source>
</evidence>
<sequence length="143" mass="14639">MENLWLVFGLLSAVTAALVAIFGKIGLQSVDANAATAIRSVIMAVFLLAVVVFQGTLKEIPAILADKKAITYIALSGVAGALSWLFYFLALKFGKVSQVAPIDKLSVVIATILAAALLGEKVSILAGVGVALIALGAMLVALG</sequence>
<accession>A0ABM9WAL1</accession>
<feature type="transmembrane region" description="Helical" evidence="2">
    <location>
        <begin position="124"/>
        <end position="142"/>
    </location>
</feature>
<name>A0ABM9WAL1_9FIRM</name>
<dbReference type="Gene3D" id="1.10.3730.20">
    <property type="match status" value="1"/>
</dbReference>
<evidence type="ECO:0000256" key="1">
    <source>
        <dbReference type="ARBA" id="ARBA00007362"/>
    </source>
</evidence>
<dbReference type="RefSeq" id="WP_075757041.1">
    <property type="nucleotide sequence ID" value="NZ_CP146991.1"/>
</dbReference>
<evidence type="ECO:0000313" key="4">
    <source>
        <dbReference type="EMBL" id="CVK21408.1"/>
    </source>
</evidence>
<evidence type="ECO:0000313" key="5">
    <source>
        <dbReference type="Proteomes" id="UP000245702"/>
    </source>
</evidence>
<dbReference type="PANTHER" id="PTHR22911">
    <property type="entry name" value="ACYL-MALONYL CONDENSING ENZYME-RELATED"/>
    <property type="match status" value="1"/>
</dbReference>
<comment type="caution">
    <text evidence="4">The sequence shown here is derived from an EMBL/GenBank/DDBJ whole genome shotgun (WGS) entry which is preliminary data.</text>
</comment>
<proteinExistence type="inferred from homology"/>
<dbReference type="Pfam" id="PF00892">
    <property type="entry name" value="EamA"/>
    <property type="match status" value="1"/>
</dbReference>
<dbReference type="InterPro" id="IPR037185">
    <property type="entry name" value="EmrE-like"/>
</dbReference>
<organism evidence="4 5">
    <name type="scientific">Sporomusa sphaeroides DSM 2875</name>
    <dbReference type="NCBI Taxonomy" id="1337886"/>
    <lineage>
        <taxon>Bacteria</taxon>
        <taxon>Bacillati</taxon>
        <taxon>Bacillota</taxon>
        <taxon>Negativicutes</taxon>
        <taxon>Selenomonadales</taxon>
        <taxon>Sporomusaceae</taxon>
        <taxon>Sporomusa</taxon>
    </lineage>
</organism>
<keyword evidence="2" id="KW-1133">Transmembrane helix</keyword>
<reference evidence="4 5" key="1">
    <citation type="submission" date="2016-01" db="EMBL/GenBank/DDBJ databases">
        <authorList>
            <person name="Brown R."/>
        </authorList>
    </citation>
    <scope>NUCLEOTIDE SEQUENCE [LARGE SCALE GENOMIC DNA]</scope>
    <source>
        <strain evidence="4">Sporomusa sphaeroides DSM 2875</strain>
    </source>
</reference>
<feature type="transmembrane region" description="Helical" evidence="2">
    <location>
        <begin position="102"/>
        <end position="118"/>
    </location>
</feature>
<feature type="transmembrane region" description="Helical" evidence="2">
    <location>
        <begin position="37"/>
        <end position="57"/>
    </location>
</feature>
<dbReference type="EMBL" id="FCOW01000034">
    <property type="protein sequence ID" value="CVK21408.1"/>
    <property type="molecule type" value="Genomic_DNA"/>
</dbReference>
<protein>
    <submittedName>
        <fullName evidence="4">EamA-like transporter family protein</fullName>
    </submittedName>
</protein>
<evidence type="ECO:0000259" key="3">
    <source>
        <dbReference type="Pfam" id="PF00892"/>
    </source>
</evidence>
<feature type="transmembrane region" description="Helical" evidence="2">
    <location>
        <begin position="69"/>
        <end position="90"/>
    </location>
</feature>